<dbReference type="RefSeq" id="WP_126541173.1">
    <property type="nucleotide sequence ID" value="NZ_BSPM01000004.1"/>
</dbReference>
<comment type="caution">
    <text evidence="1">The sequence shown here is derived from an EMBL/GenBank/DDBJ whole genome shotgun (WGS) entry which is preliminary data.</text>
</comment>
<organism evidence="1 2">
    <name type="scientific">Oharaeibacter diazotrophicus</name>
    <dbReference type="NCBI Taxonomy" id="1920512"/>
    <lineage>
        <taxon>Bacteria</taxon>
        <taxon>Pseudomonadati</taxon>
        <taxon>Pseudomonadota</taxon>
        <taxon>Alphaproteobacteria</taxon>
        <taxon>Hyphomicrobiales</taxon>
        <taxon>Pleomorphomonadaceae</taxon>
        <taxon>Oharaeibacter</taxon>
    </lineage>
</organism>
<name>A0A4R6RI26_9HYPH</name>
<protein>
    <submittedName>
        <fullName evidence="1">Uncharacterized protein</fullName>
    </submittedName>
</protein>
<dbReference type="OrthoDB" id="7363897at2"/>
<evidence type="ECO:0000313" key="1">
    <source>
        <dbReference type="EMBL" id="TDP85316.1"/>
    </source>
</evidence>
<accession>A0A4R6RI26</accession>
<sequence length="79" mass="9129">MNIFDIVMMLCMASDPSSCHEQRLQFESYKSLNECVFDAQFYIASWQAENKGWTIKNWRCEYAPEPGADDTDEQPAAKP</sequence>
<evidence type="ECO:0000313" key="2">
    <source>
        <dbReference type="Proteomes" id="UP000294547"/>
    </source>
</evidence>
<keyword evidence="2" id="KW-1185">Reference proteome</keyword>
<dbReference type="EMBL" id="SNXY01000007">
    <property type="protein sequence ID" value="TDP85316.1"/>
    <property type="molecule type" value="Genomic_DNA"/>
</dbReference>
<dbReference type="AlphaFoldDB" id="A0A4R6RI26"/>
<proteinExistence type="predicted"/>
<dbReference type="Proteomes" id="UP000294547">
    <property type="component" value="Unassembled WGS sequence"/>
</dbReference>
<gene>
    <name evidence="1" type="ORF">EDD54_2168</name>
</gene>
<reference evidence="1 2" key="1">
    <citation type="submission" date="2019-03" db="EMBL/GenBank/DDBJ databases">
        <title>Genomic Encyclopedia of Type Strains, Phase IV (KMG-IV): sequencing the most valuable type-strain genomes for metagenomic binning, comparative biology and taxonomic classification.</title>
        <authorList>
            <person name="Goeker M."/>
        </authorList>
    </citation>
    <scope>NUCLEOTIDE SEQUENCE [LARGE SCALE GENOMIC DNA]</scope>
    <source>
        <strain evidence="1 2">DSM 102969</strain>
    </source>
</reference>